<evidence type="ECO:0000256" key="8">
    <source>
        <dbReference type="ARBA" id="ARBA00023077"/>
    </source>
</evidence>
<evidence type="ECO:0000256" key="11">
    <source>
        <dbReference type="SAM" id="MobiDB-lite"/>
    </source>
</evidence>
<protein>
    <submittedName>
        <fullName evidence="14">Fe(3+) dicitrate transport protein FecA</fullName>
    </submittedName>
</protein>
<keyword evidence="3" id="KW-0410">Iron transport</keyword>
<evidence type="ECO:0000259" key="12">
    <source>
        <dbReference type="Pfam" id="PF00593"/>
    </source>
</evidence>
<feature type="domain" description="TonB-dependent receptor-like beta-barrel" evidence="12">
    <location>
        <begin position="196"/>
        <end position="635"/>
    </location>
</feature>
<evidence type="ECO:0000256" key="3">
    <source>
        <dbReference type="ARBA" id="ARBA00022496"/>
    </source>
</evidence>
<keyword evidence="9" id="KW-0472">Membrane</keyword>
<reference evidence="14" key="1">
    <citation type="submission" date="2016-10" db="EMBL/GenBank/DDBJ databases">
        <title>Sequence of Gallionella enrichment culture.</title>
        <authorList>
            <person name="Poehlein A."/>
            <person name="Muehling M."/>
            <person name="Daniel R."/>
        </authorList>
    </citation>
    <scope>NUCLEOTIDE SEQUENCE</scope>
</reference>
<comment type="caution">
    <text evidence="14">The sequence shown here is derived from an EMBL/GenBank/DDBJ whole genome shotgun (WGS) entry which is preliminary data.</text>
</comment>
<dbReference type="GO" id="GO:0009279">
    <property type="term" value="C:cell outer membrane"/>
    <property type="evidence" value="ECO:0007669"/>
    <property type="project" value="UniProtKB-SubCell"/>
</dbReference>
<dbReference type="GO" id="GO:0015344">
    <property type="term" value="F:siderophore uptake transmembrane transporter activity"/>
    <property type="evidence" value="ECO:0007669"/>
    <property type="project" value="TreeGrafter"/>
</dbReference>
<keyword evidence="5" id="KW-0732">Signal</keyword>
<sequence length="672" mass="72677">MVSVDPNGPGFMESQGGPTIRGFQDGQYNVTFDGIPWGDSNDFTHHSTSYFMPQDIGQVVVDRGPGDASNIGPATFGGTVKVNSKEPLDKPTTTLYGTFGSFNTKLLGAEFDTGLMKNYGDLRAFFDYRQLKSDGYLTGTGLRRQNLFFKAEKPVGDNSLLTLVAMKNELTQHFSLGATSFPYVDANNGTSSLPGQTQIFGPNYGMNNNPLSQAFSGYNYDSISTDFEYLGLKTSLGNVQVDNKVYTYGYYHNGYNGLDPNGGNYNYGTLNGPAGSAGDGTFPAAAATTNGTVYGANNVPGQKMEMNYRSWGDILRMSQQIGQGTLKYGLWADHQTNDRYQYEIDWSNGGAYNAASVQAATDRLMHDTLLQAQPYVEYSWNVTPSLTVTPGLKYAYFKRTIDAIQNQGPGGPLNYEQSWGKALPAVDVHYAIAPNWSAYFQAAKGFLAPNLNVFYVANPSISDQGLAPEETTNYQVGTTWKTQRLTVSGDLYSIDFSNQVQKKTIAGNTIFSNQGGTKYKGVEGEATYYVGSGVSVYGNASYNSAKVDSSGLQVAGVPKTTAALGLIYNRGAWYASAVTKFIGSRSGDVTGTSPGSTELYPLKSYSVTNLALNYTVQDSNTLPHGTKIGVQVFNLFNNNSLSALAGYTANNVPLFWTVAGRSLMVNFSVPFQ</sequence>
<dbReference type="InterPro" id="IPR000531">
    <property type="entry name" value="Beta-barrel_TonB"/>
</dbReference>
<evidence type="ECO:0000256" key="7">
    <source>
        <dbReference type="ARBA" id="ARBA00023065"/>
    </source>
</evidence>
<dbReference type="InterPro" id="IPR037066">
    <property type="entry name" value="Plug_dom_sf"/>
</dbReference>
<organism evidence="14">
    <name type="scientific">mine drainage metagenome</name>
    <dbReference type="NCBI Taxonomy" id="410659"/>
    <lineage>
        <taxon>unclassified sequences</taxon>
        <taxon>metagenomes</taxon>
        <taxon>ecological metagenomes</taxon>
    </lineage>
</organism>
<keyword evidence="8" id="KW-0798">TonB box</keyword>
<evidence type="ECO:0000313" key="14">
    <source>
        <dbReference type="EMBL" id="OIQ73978.1"/>
    </source>
</evidence>
<gene>
    <name evidence="14" type="primary">fecA_6</name>
    <name evidence="14" type="ORF">GALL_443820</name>
</gene>
<dbReference type="InterPro" id="IPR039426">
    <property type="entry name" value="TonB-dep_rcpt-like"/>
</dbReference>
<name>A0A1J5PS66_9ZZZZ</name>
<dbReference type="EMBL" id="MLJW01002669">
    <property type="protein sequence ID" value="OIQ73978.1"/>
    <property type="molecule type" value="Genomic_DNA"/>
</dbReference>
<evidence type="ECO:0000256" key="1">
    <source>
        <dbReference type="ARBA" id="ARBA00004571"/>
    </source>
</evidence>
<dbReference type="InterPro" id="IPR012910">
    <property type="entry name" value="Plug_dom"/>
</dbReference>
<evidence type="ECO:0000256" key="5">
    <source>
        <dbReference type="ARBA" id="ARBA00022729"/>
    </source>
</evidence>
<dbReference type="SUPFAM" id="SSF56935">
    <property type="entry name" value="Porins"/>
    <property type="match status" value="1"/>
</dbReference>
<dbReference type="Pfam" id="PF07715">
    <property type="entry name" value="Plug"/>
    <property type="match status" value="1"/>
</dbReference>
<dbReference type="PANTHER" id="PTHR32552">
    <property type="entry name" value="FERRICHROME IRON RECEPTOR-RELATED"/>
    <property type="match status" value="1"/>
</dbReference>
<evidence type="ECO:0000256" key="4">
    <source>
        <dbReference type="ARBA" id="ARBA00022692"/>
    </source>
</evidence>
<keyword evidence="4" id="KW-0812">Transmembrane</keyword>
<evidence type="ECO:0000256" key="9">
    <source>
        <dbReference type="ARBA" id="ARBA00023136"/>
    </source>
</evidence>
<dbReference type="PROSITE" id="PS52016">
    <property type="entry name" value="TONB_DEPENDENT_REC_3"/>
    <property type="match status" value="1"/>
</dbReference>
<dbReference type="PANTHER" id="PTHR32552:SF68">
    <property type="entry name" value="FERRICHROME OUTER MEMBRANE TRANSPORTER_PHAGE RECEPTOR"/>
    <property type="match status" value="1"/>
</dbReference>
<dbReference type="AlphaFoldDB" id="A0A1J5PS66"/>
<proteinExistence type="predicted"/>
<dbReference type="Gene3D" id="2.170.130.10">
    <property type="entry name" value="TonB-dependent receptor, plug domain"/>
    <property type="match status" value="1"/>
</dbReference>
<evidence type="ECO:0000259" key="13">
    <source>
        <dbReference type="Pfam" id="PF07715"/>
    </source>
</evidence>
<evidence type="ECO:0000256" key="6">
    <source>
        <dbReference type="ARBA" id="ARBA00023004"/>
    </source>
</evidence>
<feature type="region of interest" description="Disordered" evidence="11">
    <location>
        <begin position="1"/>
        <end position="23"/>
    </location>
</feature>
<evidence type="ECO:0000256" key="10">
    <source>
        <dbReference type="ARBA" id="ARBA00023237"/>
    </source>
</evidence>
<keyword evidence="10" id="KW-0998">Cell outer membrane</keyword>
<feature type="domain" description="TonB-dependent receptor plug" evidence="13">
    <location>
        <begin position="12"/>
        <end position="79"/>
    </location>
</feature>
<keyword evidence="6" id="KW-0408">Iron</keyword>
<accession>A0A1J5PS66</accession>
<dbReference type="Gene3D" id="2.40.170.20">
    <property type="entry name" value="TonB-dependent receptor, beta-barrel domain"/>
    <property type="match status" value="1"/>
</dbReference>
<dbReference type="InterPro" id="IPR036942">
    <property type="entry name" value="Beta-barrel_TonB_sf"/>
</dbReference>
<evidence type="ECO:0000256" key="2">
    <source>
        <dbReference type="ARBA" id="ARBA00022448"/>
    </source>
</evidence>
<comment type="subcellular location">
    <subcellularLocation>
        <location evidence="1">Cell outer membrane</location>
        <topology evidence="1">Multi-pass membrane protein</topology>
    </subcellularLocation>
</comment>
<dbReference type="Pfam" id="PF00593">
    <property type="entry name" value="TonB_dep_Rec_b-barrel"/>
    <property type="match status" value="1"/>
</dbReference>
<keyword evidence="7" id="KW-0406">Ion transport</keyword>
<keyword evidence="2" id="KW-0813">Transport</keyword>